<name>A0A3Q7HB80_SOLLC</name>
<reference evidence="2" key="1">
    <citation type="journal article" date="2012" name="Nature">
        <title>The tomato genome sequence provides insights into fleshy fruit evolution.</title>
        <authorList>
            <consortium name="Tomato Genome Consortium"/>
        </authorList>
    </citation>
    <scope>NUCLEOTIDE SEQUENCE [LARGE SCALE GENOMIC DNA]</scope>
    <source>
        <strain evidence="2">cv. Heinz 1706</strain>
    </source>
</reference>
<dbReference type="InParanoid" id="A0A3Q7HB80"/>
<keyword evidence="1" id="KW-1133">Transmembrane helix</keyword>
<accession>A0A3Q7HB80</accession>
<keyword evidence="1" id="KW-0812">Transmembrane</keyword>
<keyword evidence="1" id="KW-0472">Membrane</keyword>
<organism evidence="2">
    <name type="scientific">Solanum lycopersicum</name>
    <name type="common">Tomato</name>
    <name type="synonym">Lycopersicon esculentum</name>
    <dbReference type="NCBI Taxonomy" id="4081"/>
    <lineage>
        <taxon>Eukaryota</taxon>
        <taxon>Viridiplantae</taxon>
        <taxon>Streptophyta</taxon>
        <taxon>Embryophyta</taxon>
        <taxon>Tracheophyta</taxon>
        <taxon>Spermatophyta</taxon>
        <taxon>Magnoliopsida</taxon>
        <taxon>eudicotyledons</taxon>
        <taxon>Gunneridae</taxon>
        <taxon>Pentapetalae</taxon>
        <taxon>asterids</taxon>
        <taxon>lamiids</taxon>
        <taxon>Solanales</taxon>
        <taxon>Solanaceae</taxon>
        <taxon>Solanoideae</taxon>
        <taxon>Solaneae</taxon>
        <taxon>Solanum</taxon>
        <taxon>Solanum subgen. Lycopersicon</taxon>
    </lineage>
</organism>
<dbReference type="Proteomes" id="UP000004994">
    <property type="component" value="Chromosome 7"/>
</dbReference>
<reference evidence="2" key="2">
    <citation type="submission" date="2019-01" db="UniProtKB">
        <authorList>
            <consortium name="EnsemblPlants"/>
        </authorList>
    </citation>
    <scope>IDENTIFICATION</scope>
    <source>
        <strain evidence="2">cv. Heinz 1706</strain>
    </source>
</reference>
<sequence length="43" mass="4937">MVEKLDHSYKDFHLWTVGDGITLMVCIRLFISLITTVSDTSCF</sequence>
<dbReference type="EnsemblPlants" id="Solyc07g040815.1.1">
    <property type="protein sequence ID" value="Solyc07g040815.1.1"/>
    <property type="gene ID" value="Solyc07g040815.1"/>
</dbReference>
<evidence type="ECO:0000256" key="1">
    <source>
        <dbReference type="SAM" id="Phobius"/>
    </source>
</evidence>
<proteinExistence type="predicted"/>
<dbReference type="AlphaFoldDB" id="A0A3Q7HB80"/>
<protein>
    <submittedName>
        <fullName evidence="2">Uncharacterized protein</fullName>
    </submittedName>
</protein>
<evidence type="ECO:0000313" key="2">
    <source>
        <dbReference type="EnsemblPlants" id="Solyc07g040815.1.1"/>
    </source>
</evidence>
<feature type="transmembrane region" description="Helical" evidence="1">
    <location>
        <begin position="12"/>
        <end position="31"/>
    </location>
</feature>
<keyword evidence="3" id="KW-1185">Reference proteome</keyword>
<evidence type="ECO:0000313" key="3">
    <source>
        <dbReference type="Proteomes" id="UP000004994"/>
    </source>
</evidence>
<dbReference type="Gramene" id="Solyc07g040815.1.1">
    <property type="protein sequence ID" value="Solyc07g040815.1.1"/>
    <property type="gene ID" value="Solyc07g040815.1"/>
</dbReference>